<evidence type="ECO:0000256" key="11">
    <source>
        <dbReference type="ARBA" id="ARBA00022963"/>
    </source>
</evidence>
<keyword evidence="10 16" id="KW-0106">Calcium</keyword>
<evidence type="ECO:0000256" key="6">
    <source>
        <dbReference type="ARBA" id="ARBA00022692"/>
    </source>
</evidence>
<evidence type="ECO:0000256" key="16">
    <source>
        <dbReference type="PIRSR" id="PIRSR603187-2"/>
    </source>
</evidence>
<keyword evidence="13" id="KW-0472">Membrane</keyword>
<dbReference type="GO" id="GO:0046872">
    <property type="term" value="F:metal ion binding"/>
    <property type="evidence" value="ECO:0007669"/>
    <property type="project" value="UniProtKB-KW"/>
</dbReference>
<feature type="active site" description="Nucleophile" evidence="15">
    <location>
        <position position="241"/>
    </location>
</feature>
<evidence type="ECO:0000256" key="13">
    <source>
        <dbReference type="ARBA" id="ARBA00023136"/>
    </source>
</evidence>
<evidence type="ECO:0000256" key="1">
    <source>
        <dbReference type="ARBA" id="ARBA00000111"/>
    </source>
</evidence>
<dbReference type="PANTHER" id="PTHR40457:SF1">
    <property type="entry name" value="PHOSPHOLIPASE A1"/>
    <property type="match status" value="1"/>
</dbReference>
<dbReference type="GO" id="GO:0009279">
    <property type="term" value="C:cell outer membrane"/>
    <property type="evidence" value="ECO:0007669"/>
    <property type="project" value="UniProtKB-SubCell"/>
</dbReference>
<keyword evidence="14 17" id="KW-0998">Cell outer membrane</keyword>
<comment type="catalytic activity">
    <reaction evidence="2 17">
        <text>a 1,2-diacyl-sn-glycero-3-phosphocholine + H2O = a 1-acyl-sn-glycero-3-phosphocholine + a fatty acid + H(+)</text>
        <dbReference type="Rhea" id="RHEA:15801"/>
        <dbReference type="ChEBI" id="CHEBI:15377"/>
        <dbReference type="ChEBI" id="CHEBI:15378"/>
        <dbReference type="ChEBI" id="CHEBI:28868"/>
        <dbReference type="ChEBI" id="CHEBI:57643"/>
        <dbReference type="ChEBI" id="CHEBI:58168"/>
        <dbReference type="EC" id="3.1.1.4"/>
    </reaction>
</comment>
<dbReference type="GO" id="GO:0008970">
    <property type="term" value="F:phospholipase A1 activity"/>
    <property type="evidence" value="ECO:0007669"/>
    <property type="project" value="UniProtKB-EC"/>
</dbReference>
<comment type="subunit">
    <text evidence="4 17">Homodimer; dimerization is reversible, and the dimeric form is the active one.</text>
</comment>
<evidence type="ECO:0000256" key="14">
    <source>
        <dbReference type="ARBA" id="ARBA00023237"/>
    </source>
</evidence>
<dbReference type="CDD" id="cd00541">
    <property type="entry name" value="OMPLA"/>
    <property type="match status" value="1"/>
</dbReference>
<feature type="active site" description="Proton acceptor" evidence="15">
    <location>
        <position position="239"/>
    </location>
</feature>
<comment type="subcellular location">
    <subcellularLocation>
        <location evidence="17">Cell outer membrane</location>
        <topology evidence="17">Multi-pass membrane protein</topology>
    </subcellularLocation>
    <text evidence="17">One of the very few enzymes located there.</text>
</comment>
<dbReference type="Proteomes" id="UP000450676">
    <property type="component" value="Unassembled WGS sequence"/>
</dbReference>
<evidence type="ECO:0000256" key="10">
    <source>
        <dbReference type="ARBA" id="ARBA00022837"/>
    </source>
</evidence>
<dbReference type="InterPro" id="IPR003187">
    <property type="entry name" value="PLipase_A1"/>
</dbReference>
<keyword evidence="19" id="KW-1185">Reference proteome</keyword>
<evidence type="ECO:0000256" key="3">
    <source>
        <dbReference type="ARBA" id="ARBA00010525"/>
    </source>
</evidence>
<keyword evidence="7 16" id="KW-0479">Metal-binding</keyword>
<comment type="catalytic activity">
    <reaction evidence="1 17">
        <text>a 1,2-diacyl-sn-glycero-3-phosphocholine + H2O = a 2-acyl-sn-glycero-3-phosphocholine + a fatty acid + H(+)</text>
        <dbReference type="Rhea" id="RHEA:18689"/>
        <dbReference type="ChEBI" id="CHEBI:15377"/>
        <dbReference type="ChEBI" id="CHEBI:15378"/>
        <dbReference type="ChEBI" id="CHEBI:28868"/>
        <dbReference type="ChEBI" id="CHEBI:57643"/>
        <dbReference type="ChEBI" id="CHEBI:57875"/>
        <dbReference type="EC" id="3.1.1.32"/>
    </reaction>
</comment>
<dbReference type="GO" id="GO:0004623">
    <property type="term" value="F:phospholipase A2 activity"/>
    <property type="evidence" value="ECO:0007669"/>
    <property type="project" value="UniProtKB-EC"/>
</dbReference>
<keyword evidence="5" id="KW-1134">Transmembrane beta strand</keyword>
<evidence type="ECO:0000256" key="4">
    <source>
        <dbReference type="ARBA" id="ARBA00011702"/>
    </source>
</evidence>
<dbReference type="GO" id="GO:0016042">
    <property type="term" value="P:lipid catabolic process"/>
    <property type="evidence" value="ECO:0007669"/>
    <property type="project" value="UniProtKB-KW"/>
</dbReference>
<protein>
    <recommendedName>
        <fullName evidence="17">Phospholipase A1</fullName>
        <ecNumber evidence="17">3.1.1.32</ecNumber>
        <ecNumber evidence="17">3.1.1.4</ecNumber>
    </recommendedName>
    <alternativeName>
        <fullName evidence="17">Phosphatidylcholine 1-acylhydrolase</fullName>
    </alternativeName>
</protein>
<keyword evidence="6" id="KW-0812">Transmembrane</keyword>
<comment type="cofactor">
    <cofactor evidence="17">
        <name>Ca(2+)</name>
        <dbReference type="ChEBI" id="CHEBI:29108"/>
    </cofactor>
    <text evidence="17">Binds 1 Ca(2+) ion per monomer. In the dimeric form the Ca(2+) is bound by different amino acids with binding of each Ca(2+) shared with ligands coming from each monomer. The Ca(2+) ion may have a role in catalysis.</text>
</comment>
<evidence type="ECO:0000313" key="19">
    <source>
        <dbReference type="Proteomes" id="UP000450676"/>
    </source>
</evidence>
<evidence type="ECO:0000256" key="2">
    <source>
        <dbReference type="ARBA" id="ARBA00001604"/>
    </source>
</evidence>
<evidence type="ECO:0000256" key="12">
    <source>
        <dbReference type="ARBA" id="ARBA00023098"/>
    </source>
</evidence>
<dbReference type="PRINTS" id="PR01486">
    <property type="entry name" value="PHPHLIPASEA1"/>
</dbReference>
<dbReference type="EC" id="3.1.1.4" evidence="17"/>
<feature type="binding site" description="in dimeric form" evidence="16">
    <location>
        <position position="285"/>
    </location>
    <ligand>
        <name>Ca(2+)</name>
        <dbReference type="ChEBI" id="CHEBI:29108"/>
        <label>1</label>
    </ligand>
</feature>
<reference evidence="18 19" key="1">
    <citation type="submission" date="2019-12" db="EMBL/GenBank/DDBJ databases">
        <title>Novel species isolated from a subtropical stream in China.</title>
        <authorList>
            <person name="Lu H."/>
        </authorList>
    </citation>
    <scope>NUCLEOTIDE SEQUENCE [LARGE SCALE GENOMIC DNA]</scope>
    <source>
        <strain evidence="18 19">FT127W</strain>
    </source>
</reference>
<keyword evidence="8 17" id="KW-0732">Signal</keyword>
<keyword evidence="12 17" id="KW-0443">Lipid metabolism</keyword>
<dbReference type="RefSeq" id="WP_161071319.1">
    <property type="nucleotide sequence ID" value="NZ_WWCU01000004.1"/>
</dbReference>
<feature type="binding site" description="in dimeric form" evidence="16">
    <location>
        <position position="203"/>
    </location>
    <ligand>
        <name>Ca(2+)</name>
        <dbReference type="ChEBI" id="CHEBI:29108"/>
        <label>1</label>
    </ligand>
</feature>
<organism evidence="18 19">
    <name type="scientific">Pseudoduganella aquatica</name>
    <dbReference type="NCBI Taxonomy" id="2660641"/>
    <lineage>
        <taxon>Bacteria</taxon>
        <taxon>Pseudomonadati</taxon>
        <taxon>Pseudomonadota</taxon>
        <taxon>Betaproteobacteria</taxon>
        <taxon>Burkholderiales</taxon>
        <taxon>Oxalobacteraceae</taxon>
        <taxon>Telluria group</taxon>
        <taxon>Pseudoduganella</taxon>
    </lineage>
</organism>
<evidence type="ECO:0000256" key="17">
    <source>
        <dbReference type="RuleBase" id="RU366027"/>
    </source>
</evidence>
<proteinExistence type="inferred from homology"/>
<keyword evidence="11 17" id="KW-0442">Lipid degradation</keyword>
<evidence type="ECO:0000256" key="7">
    <source>
        <dbReference type="ARBA" id="ARBA00022723"/>
    </source>
</evidence>
<evidence type="ECO:0000256" key="9">
    <source>
        <dbReference type="ARBA" id="ARBA00022801"/>
    </source>
</evidence>
<dbReference type="Gene3D" id="2.40.230.10">
    <property type="entry name" value="Phospholipase A1"/>
    <property type="match status" value="1"/>
</dbReference>
<accession>A0A7X4H942</accession>
<gene>
    <name evidence="18" type="ORF">GTP77_06295</name>
</gene>
<sequence length="368" mass="40111">MKIKTPLAMQSLIAFAALAPAAALAQDASEIEVLLQRCSVLGDPSLRLSCYDALAKKGPLASTPPAAGAAAATEPAAVIAPAVAAAKAEAAATAMAAVAAAVPEQPLSRMVQKWELDQPSKRGVFSFSPHRDTYLLLANYSNGTNDGPFKEFTPAGLKSKHVELSYQLSFKMKMMESIAASPFDLWFAYTQQSFWQAYNRSASSPFRETNYQPELMAVAPLNAGIGEARLRYVNFGMVHQSNGQTSTLSRSWNRLYAEVGGEWGPHFSATLRVWQRLDNAKSDNDNIDISDFMGRGDLRLAYRNAGHEYALLARRNLSTNHGFLQLGWHFPLRDNLKGYLQGSTGYGQSLIDYNYAQKSVGAGVLVEF</sequence>
<feature type="signal peptide" evidence="17">
    <location>
        <begin position="1"/>
        <end position="25"/>
    </location>
</feature>
<dbReference type="PANTHER" id="PTHR40457">
    <property type="entry name" value="PHOSPHOLIPASE A1"/>
    <property type="match status" value="1"/>
</dbReference>
<dbReference type="EMBL" id="WWCU01000004">
    <property type="protein sequence ID" value="MYN06946.1"/>
    <property type="molecule type" value="Genomic_DNA"/>
</dbReference>
<dbReference type="EC" id="3.1.1.32" evidence="17"/>
<comment type="caution">
    <text evidence="18">The sequence shown here is derived from an EMBL/GenBank/DDBJ whole genome shotgun (WGS) entry which is preliminary data.</text>
</comment>
<evidence type="ECO:0000256" key="5">
    <source>
        <dbReference type="ARBA" id="ARBA00022452"/>
    </source>
</evidence>
<evidence type="ECO:0000256" key="8">
    <source>
        <dbReference type="ARBA" id="ARBA00022729"/>
    </source>
</evidence>
<dbReference type="SUPFAM" id="SSF56931">
    <property type="entry name" value="Outer membrane phospholipase A (OMPLA)"/>
    <property type="match status" value="1"/>
</dbReference>
<feature type="binding site" description="in dimeric form" evidence="16">
    <location>
        <position position="249"/>
    </location>
    <ligand>
        <name>Ca(2+)</name>
        <dbReference type="ChEBI" id="CHEBI:29108"/>
        <label>1</label>
    </ligand>
</feature>
<evidence type="ECO:0000313" key="18">
    <source>
        <dbReference type="EMBL" id="MYN06946.1"/>
    </source>
</evidence>
<feature type="chain" id="PRO_5031606314" description="Phospholipase A1" evidence="17">
    <location>
        <begin position="26"/>
        <end position="368"/>
    </location>
</feature>
<evidence type="ECO:0000256" key="15">
    <source>
        <dbReference type="PIRSR" id="PIRSR603187-1"/>
    </source>
</evidence>
<comment type="similarity">
    <text evidence="3 17">Belongs to the phospholipase A1 family.</text>
</comment>
<dbReference type="AlphaFoldDB" id="A0A7X4H942"/>
<comment type="function">
    <text evidence="17">Hydrolysis of phosphatidylcholine with phospholipase A2 (EC 3.1.1.4) and phospholipase A1 (EC 3.1.1.32) activities.</text>
</comment>
<keyword evidence="9 17" id="KW-0378">Hydrolase</keyword>
<dbReference type="InterPro" id="IPR036541">
    <property type="entry name" value="PLipase_A1_sf"/>
</dbReference>
<dbReference type="Pfam" id="PF02253">
    <property type="entry name" value="PLA1"/>
    <property type="match status" value="1"/>
</dbReference>
<name>A0A7X4H942_9BURK</name>